<dbReference type="SUPFAM" id="SSF57938">
    <property type="entry name" value="DnaJ/Hsp40 cysteine-rich domain"/>
    <property type="match status" value="1"/>
</dbReference>
<evidence type="ECO:0000313" key="1">
    <source>
        <dbReference type="EMBL" id="CAG9607552.1"/>
    </source>
</evidence>
<reference evidence="1" key="1">
    <citation type="submission" date="2021-10" db="EMBL/GenBank/DDBJ databases">
        <authorList>
            <person name="Criscuolo A."/>
        </authorList>
    </citation>
    <scope>NUCLEOTIDE SEQUENCE</scope>
    <source>
        <strain evidence="1">CIP111885</strain>
    </source>
</reference>
<keyword evidence="2" id="KW-1185">Reference proteome</keyword>
<dbReference type="AlphaFoldDB" id="A0A9C7G8K8"/>
<accession>A0A9C7G8K8</accession>
<evidence type="ECO:0000313" key="2">
    <source>
        <dbReference type="Proteomes" id="UP000789845"/>
    </source>
</evidence>
<sequence length="72" mass="8146">MGLLSAFNDWRATRYENHVGQMKEENKCPDCYGRGFLIYPSSEIFFHANSLDCPGCNGSGQYAEWENSTTLS</sequence>
<dbReference type="Proteomes" id="UP000789845">
    <property type="component" value="Unassembled WGS sequence"/>
</dbReference>
<dbReference type="RefSeq" id="WP_230495823.1">
    <property type="nucleotide sequence ID" value="NZ_CAKJTG010000006.1"/>
</dbReference>
<proteinExistence type="predicted"/>
<dbReference type="Gene3D" id="6.20.20.10">
    <property type="match status" value="1"/>
</dbReference>
<evidence type="ECO:0008006" key="3">
    <source>
        <dbReference type="Google" id="ProtNLM"/>
    </source>
</evidence>
<dbReference type="InterPro" id="IPR036410">
    <property type="entry name" value="HSP_DnaJ_Cys-rich_dom_sf"/>
</dbReference>
<dbReference type="EMBL" id="CAKJTG010000006">
    <property type="protein sequence ID" value="CAG9607552.1"/>
    <property type="molecule type" value="Genomic_DNA"/>
</dbReference>
<organism evidence="1 2">
    <name type="scientific">Pseudoneobacillus rhizosphaerae</name>
    <dbReference type="NCBI Taxonomy" id="2880968"/>
    <lineage>
        <taxon>Bacteria</taxon>
        <taxon>Bacillati</taxon>
        <taxon>Bacillota</taxon>
        <taxon>Bacilli</taxon>
        <taxon>Bacillales</taxon>
        <taxon>Bacillaceae</taxon>
        <taxon>Pseudoneobacillus</taxon>
    </lineage>
</organism>
<name>A0A9C7G8K8_9BACI</name>
<gene>
    <name evidence="1" type="ORF">NEOCIP111885_01244</name>
</gene>
<protein>
    <recommendedName>
        <fullName evidence="3">Methionine aminopeptidase</fullName>
    </recommendedName>
</protein>
<comment type="caution">
    <text evidence="1">The sequence shown here is derived from an EMBL/GenBank/DDBJ whole genome shotgun (WGS) entry which is preliminary data.</text>
</comment>